<evidence type="ECO:0000313" key="11">
    <source>
        <dbReference type="EMBL" id="CFW94234.1"/>
    </source>
</evidence>
<feature type="domain" description="PDZ" evidence="8">
    <location>
        <begin position="175"/>
        <end position="258"/>
    </location>
</feature>
<dbReference type="Pfam" id="PF00097">
    <property type="entry name" value="zf-C3HC4"/>
    <property type="match status" value="1"/>
</dbReference>
<reference evidence="11" key="1">
    <citation type="submission" date="2015-03" db="EMBL/GenBank/DDBJ databases">
        <title>Different light-mediated pathways in the principle and secondary eyes of a spider and the eyes of an onychophoran.</title>
        <authorList>
            <person name="Samadi L."/>
            <person name="Schmid A."/>
            <person name="Eriksson B.J."/>
        </authorList>
    </citation>
    <scope>NUCLEOTIDE SEQUENCE</scope>
    <source>
        <strain evidence="11">Ek4</strain>
    </source>
</reference>
<dbReference type="GO" id="GO:0008270">
    <property type="term" value="F:zinc ion binding"/>
    <property type="evidence" value="ECO:0007669"/>
    <property type="project" value="UniProtKB-KW"/>
</dbReference>
<dbReference type="CDD" id="cd16637">
    <property type="entry name" value="mRING-HC-C3HC3D_LNX1-like"/>
    <property type="match status" value="1"/>
</dbReference>
<dbReference type="PANTHER" id="PTHR19964:SF84">
    <property type="entry name" value="LIGAND OF NUMB PROTEIN X 2-LIKE ISOFORM X1"/>
    <property type="match status" value="1"/>
</dbReference>
<organism evidence="11">
    <name type="scientific">Euperipatoides kanangrensis</name>
    <dbReference type="NCBI Taxonomy" id="488523"/>
    <lineage>
        <taxon>Eukaryota</taxon>
        <taxon>Metazoa</taxon>
        <taxon>Ecdysozoa</taxon>
        <taxon>Onychophora</taxon>
        <taxon>Udeonychophora</taxon>
        <taxon>Euonychophora</taxon>
        <taxon>Peripatopsidae</taxon>
        <taxon>Euperipatoides</taxon>
    </lineage>
</organism>
<protein>
    <submittedName>
        <fullName evidence="11">Eka-INAD3 protein</fullName>
    </submittedName>
</protein>
<keyword evidence="3 5" id="KW-0862">Zinc</keyword>
<gene>
    <name evidence="11" type="primary">Eka-INAD3</name>
</gene>
<dbReference type="AlphaFoldDB" id="A0A0F7VHN6"/>
<dbReference type="PANTHER" id="PTHR19964">
    <property type="entry name" value="MULTIPLE PDZ DOMAIN PROTEIN"/>
    <property type="match status" value="1"/>
</dbReference>
<dbReference type="SUPFAM" id="SSF50156">
    <property type="entry name" value="PDZ domain-like"/>
    <property type="match status" value="4"/>
</dbReference>
<keyword evidence="1 6" id="KW-0479">Metal-binding</keyword>
<dbReference type="Pfam" id="PF00595">
    <property type="entry name" value="PDZ"/>
    <property type="match status" value="4"/>
</dbReference>
<dbReference type="InterPro" id="IPR001841">
    <property type="entry name" value="Znf_RING"/>
</dbReference>
<dbReference type="Gene3D" id="3.30.40.10">
    <property type="entry name" value="Zinc/RING finger domain, C3HC4 (zinc finger)"/>
    <property type="match status" value="1"/>
</dbReference>
<evidence type="ECO:0000256" key="4">
    <source>
        <dbReference type="ARBA" id="ARBA00023004"/>
    </source>
</evidence>
<evidence type="ECO:0000256" key="1">
    <source>
        <dbReference type="ARBA" id="ARBA00022723"/>
    </source>
</evidence>
<name>A0A0F7VHN6_9BILA</name>
<feature type="domain" description="Cytochrome c" evidence="10">
    <location>
        <begin position="215"/>
        <end position="328"/>
    </location>
</feature>
<evidence type="ECO:0000259" key="7">
    <source>
        <dbReference type="PROSITE" id="PS50089"/>
    </source>
</evidence>
<dbReference type="PROSITE" id="PS50145">
    <property type="entry name" value="ZF_TRAF"/>
    <property type="match status" value="1"/>
</dbReference>
<dbReference type="SUPFAM" id="SSF57850">
    <property type="entry name" value="RING/U-box"/>
    <property type="match status" value="1"/>
</dbReference>
<evidence type="ECO:0000256" key="3">
    <source>
        <dbReference type="ARBA" id="ARBA00022833"/>
    </source>
</evidence>
<dbReference type="CDD" id="cd06678">
    <property type="entry name" value="PDZ2_LNX1_2-like"/>
    <property type="match status" value="1"/>
</dbReference>
<feature type="domain" description="PDZ" evidence="8">
    <location>
        <begin position="514"/>
        <end position="600"/>
    </location>
</feature>
<dbReference type="SMART" id="SM00228">
    <property type="entry name" value="PDZ"/>
    <property type="match status" value="4"/>
</dbReference>
<dbReference type="Gene3D" id="2.30.42.10">
    <property type="match status" value="4"/>
</dbReference>
<feature type="domain" description="TRAF-type" evidence="9">
    <location>
        <begin position="99"/>
        <end position="148"/>
    </location>
</feature>
<dbReference type="InterPro" id="IPR009056">
    <property type="entry name" value="Cyt_c-like_dom"/>
</dbReference>
<dbReference type="SUPFAM" id="SSF49599">
    <property type="entry name" value="TRAF domain-like"/>
    <property type="match status" value="1"/>
</dbReference>
<feature type="domain" description="RING-type" evidence="7">
    <location>
        <begin position="37"/>
        <end position="75"/>
    </location>
</feature>
<evidence type="ECO:0000259" key="10">
    <source>
        <dbReference type="PROSITE" id="PS51007"/>
    </source>
</evidence>
<dbReference type="PROSITE" id="PS50106">
    <property type="entry name" value="PDZ"/>
    <property type="match status" value="4"/>
</dbReference>
<dbReference type="PROSITE" id="PS51007">
    <property type="entry name" value="CYTC"/>
    <property type="match status" value="1"/>
</dbReference>
<keyword evidence="2 5" id="KW-0863">Zinc-finger</keyword>
<dbReference type="InterPro" id="IPR013083">
    <property type="entry name" value="Znf_RING/FYVE/PHD"/>
</dbReference>
<dbReference type="InterPro" id="IPR051342">
    <property type="entry name" value="PDZ_scaffold"/>
</dbReference>
<feature type="domain" description="PDZ" evidence="8">
    <location>
        <begin position="271"/>
        <end position="353"/>
    </location>
</feature>
<dbReference type="InterPro" id="IPR001478">
    <property type="entry name" value="PDZ"/>
</dbReference>
<evidence type="ECO:0000256" key="2">
    <source>
        <dbReference type="ARBA" id="ARBA00022771"/>
    </source>
</evidence>
<accession>A0A0F7VHN6</accession>
<dbReference type="InterPro" id="IPR018957">
    <property type="entry name" value="Znf_C3HC4_RING-type"/>
</dbReference>
<dbReference type="GO" id="GO:0009055">
    <property type="term" value="F:electron transfer activity"/>
    <property type="evidence" value="ECO:0007669"/>
    <property type="project" value="InterPro"/>
</dbReference>
<dbReference type="InterPro" id="IPR036034">
    <property type="entry name" value="PDZ_sf"/>
</dbReference>
<evidence type="ECO:0000256" key="6">
    <source>
        <dbReference type="PROSITE-ProRule" id="PRU00433"/>
    </source>
</evidence>
<dbReference type="InterPro" id="IPR001293">
    <property type="entry name" value="Znf_TRAF"/>
</dbReference>
<dbReference type="EMBL" id="LN830725">
    <property type="protein sequence ID" value="CFW94234.1"/>
    <property type="molecule type" value="mRNA"/>
</dbReference>
<dbReference type="PROSITE" id="PS50089">
    <property type="entry name" value="ZF_RING_2"/>
    <property type="match status" value="1"/>
</dbReference>
<evidence type="ECO:0000259" key="9">
    <source>
        <dbReference type="PROSITE" id="PS50145"/>
    </source>
</evidence>
<dbReference type="PROSITE" id="PS00518">
    <property type="entry name" value="ZF_RING_1"/>
    <property type="match status" value="1"/>
</dbReference>
<dbReference type="SMART" id="SM00184">
    <property type="entry name" value="RING"/>
    <property type="match status" value="1"/>
</dbReference>
<feature type="zinc finger region" description="TRAF-type" evidence="5">
    <location>
        <begin position="99"/>
        <end position="148"/>
    </location>
</feature>
<dbReference type="GO" id="GO:0020037">
    <property type="term" value="F:heme binding"/>
    <property type="evidence" value="ECO:0007669"/>
    <property type="project" value="InterPro"/>
</dbReference>
<evidence type="ECO:0000259" key="8">
    <source>
        <dbReference type="PROSITE" id="PS50106"/>
    </source>
</evidence>
<dbReference type="InterPro" id="IPR017907">
    <property type="entry name" value="Znf_RING_CS"/>
</dbReference>
<keyword evidence="4 6" id="KW-0408">Iron</keyword>
<feature type="domain" description="PDZ" evidence="8">
    <location>
        <begin position="397"/>
        <end position="483"/>
    </location>
</feature>
<keyword evidence="6" id="KW-0349">Heme</keyword>
<evidence type="ECO:0000256" key="5">
    <source>
        <dbReference type="PROSITE-ProRule" id="PRU00207"/>
    </source>
</evidence>
<dbReference type="CDD" id="cd06679">
    <property type="entry name" value="PDZ3_LNX1_2-like"/>
    <property type="match status" value="1"/>
</dbReference>
<sequence>MTQWNRDSLCINCGQFHDPTESHLYDYHEPVDEDLVCQICLQPLVIPMDTKCGHTFCGRCLKNYLKIKKICPIDRQPLANKDCQASSLMVRRLLDKLLVVCPNVDYCEVVLPRSELEAHLIHRCQGAIVSCVKAKEGCLFQGPRSALQSHSWECSYFINSPGIMQLPVIEGEVISVEFLRDNAKLGISVVGGNDTPLQCIVIQEVFPEGIVFRDGQLKPGDQILEANGEDLTDCTHCHALHVLARPSSILRLLVFKETAEQNVQVREEILHVTLQKRPGKQLGIKLVGKRNEPGIFVLELIDGGLAALDGRLLPDDRILEINYIDVRNGTQDQAAKIIQSSQPRVDLVVAREILPLMPDLIKSTTPICPAKPSAPPSYDNNLFTVNTSNSASNKEKTITINKAPFESLGISVAGGMRNPRGDTPIYVTNIHQQGYIGKNKLINKGDLLLSVNGRSLLGLTHQEAVATLKEVAAESTLVSLKIIENPELYTDPSVFNPIWTYWLSIPSLYRVAKTIVLDRSASGSLGFSIVGGQDSFNGRQPIVVKTVVHNTPASYDGRLKCGDHILAVNGHSLADIPHSEAVIRLKKAGNKVILLVVSWPGSAI</sequence>
<proteinExistence type="evidence at transcript level"/>